<protein>
    <recommendedName>
        <fullName evidence="3">Glycosyltransferase</fullName>
    </recommendedName>
</protein>
<organism evidence="1 2">
    <name type="scientific">Corynebacterium guangdongense</name>
    <dbReference type="NCBI Taxonomy" id="1783348"/>
    <lineage>
        <taxon>Bacteria</taxon>
        <taxon>Bacillati</taxon>
        <taxon>Actinomycetota</taxon>
        <taxon>Actinomycetes</taxon>
        <taxon>Mycobacteriales</taxon>
        <taxon>Corynebacteriaceae</taxon>
        <taxon>Corynebacterium</taxon>
    </lineage>
</organism>
<dbReference type="RefSeq" id="WP_290197259.1">
    <property type="nucleotide sequence ID" value="NZ_CP047654.1"/>
</dbReference>
<proteinExistence type="predicted"/>
<keyword evidence="2" id="KW-1185">Reference proteome</keyword>
<evidence type="ECO:0000313" key="2">
    <source>
        <dbReference type="Proteomes" id="UP001180840"/>
    </source>
</evidence>
<reference evidence="1" key="1">
    <citation type="submission" date="2023-07" db="EMBL/GenBank/DDBJ databases">
        <title>Sequencing the genomes of 1000 actinobacteria strains.</title>
        <authorList>
            <person name="Klenk H.-P."/>
        </authorList>
    </citation>
    <scope>NUCLEOTIDE SEQUENCE</scope>
    <source>
        <strain evidence="1">DSM 107476</strain>
    </source>
</reference>
<evidence type="ECO:0000313" key="1">
    <source>
        <dbReference type="EMBL" id="MDR7328453.1"/>
    </source>
</evidence>
<comment type="caution">
    <text evidence="1">The sequence shown here is derived from an EMBL/GenBank/DDBJ whole genome shotgun (WGS) entry which is preliminary data.</text>
</comment>
<dbReference type="EMBL" id="JAVDXZ010000001">
    <property type="protein sequence ID" value="MDR7328453.1"/>
    <property type="molecule type" value="Genomic_DNA"/>
</dbReference>
<dbReference type="Proteomes" id="UP001180840">
    <property type="component" value="Unassembled WGS sequence"/>
</dbReference>
<sequence length="286" mass="31658">MWIRYGLGQAVSLVVTLVRLVPLAILNRVSRERLPDATPAGVVISMTTHGARLAHVHYALESLARGNMVAPMVLWLDKKDFDAPWPAPLRRLVDRGLRVRCSDGDYGPHTKYWGTFNDVAGTATRVVTADDDIIYPEWFLERLVLANDISPDRIVAHRAHRVKLNDEGVAPYRRWKPVTGTRPTARNFATGVSGVLYPASFISYVVGQGTRFMGVSPRADDVWLHLCALRSGHEVRQVSGQSRNFAVIPATQMTALSFHNTMFGGNDAQIAQAYTDDDVAVLKAAR</sequence>
<accession>A0ABU1ZVR4</accession>
<evidence type="ECO:0008006" key="3">
    <source>
        <dbReference type="Google" id="ProtNLM"/>
    </source>
</evidence>
<gene>
    <name evidence="1" type="ORF">J2S39_000129</name>
</gene>
<dbReference type="InterPro" id="IPR029044">
    <property type="entry name" value="Nucleotide-diphossugar_trans"/>
</dbReference>
<dbReference type="SUPFAM" id="SSF53448">
    <property type="entry name" value="Nucleotide-diphospho-sugar transferases"/>
    <property type="match status" value="1"/>
</dbReference>
<name>A0ABU1ZVR4_9CORY</name>